<keyword evidence="5" id="KW-0805">Transcription regulation</keyword>
<feature type="compositionally biased region" description="Low complexity" evidence="12">
    <location>
        <begin position="659"/>
        <end position="674"/>
    </location>
</feature>
<dbReference type="SMART" id="SM00005">
    <property type="entry name" value="DEATH"/>
    <property type="match status" value="1"/>
</dbReference>
<keyword evidence="9" id="KW-0804">Transcription</keyword>
<evidence type="ECO:0000256" key="10">
    <source>
        <dbReference type="ARBA" id="ARBA00023242"/>
    </source>
</evidence>
<dbReference type="GO" id="GO:0000981">
    <property type="term" value="F:DNA-binding transcription factor activity, RNA polymerase II-specific"/>
    <property type="evidence" value="ECO:0007669"/>
    <property type="project" value="TreeGrafter"/>
</dbReference>
<dbReference type="Pfam" id="PF00531">
    <property type="entry name" value="Death"/>
    <property type="match status" value="1"/>
</dbReference>
<dbReference type="GO" id="GO:0007165">
    <property type="term" value="P:signal transduction"/>
    <property type="evidence" value="ECO:0007669"/>
    <property type="project" value="InterPro"/>
</dbReference>
<feature type="domain" description="RHD" evidence="13">
    <location>
        <begin position="32"/>
        <end position="230"/>
    </location>
</feature>
<dbReference type="PROSITE" id="PS50297">
    <property type="entry name" value="ANK_REP_REGION"/>
    <property type="match status" value="2"/>
</dbReference>
<dbReference type="AlphaFoldDB" id="A0A6F9DLI8"/>
<dbReference type="GO" id="GO:0005634">
    <property type="term" value="C:nucleus"/>
    <property type="evidence" value="ECO:0007669"/>
    <property type="project" value="UniProtKB-SubCell"/>
</dbReference>
<name>A0A6F9DLI8_9ASCI</name>
<dbReference type="PANTHER" id="PTHR24169:SF28">
    <property type="entry name" value="NUCLEAR FACTOR NF-KAPPA-B P110 SUBUNIT"/>
    <property type="match status" value="1"/>
</dbReference>
<dbReference type="InterPro" id="IPR000488">
    <property type="entry name" value="Death_dom"/>
</dbReference>
<gene>
    <name evidence="14" type="primary">Nfkb1</name>
</gene>
<dbReference type="CDD" id="cd07883">
    <property type="entry name" value="RHD-n_NFkB"/>
    <property type="match status" value="1"/>
</dbReference>
<feature type="repeat" description="ANK" evidence="11">
    <location>
        <begin position="961"/>
        <end position="993"/>
    </location>
</feature>
<dbReference type="Pfam" id="PF00554">
    <property type="entry name" value="RHD_DNA_bind"/>
    <property type="match status" value="1"/>
</dbReference>
<dbReference type="InterPro" id="IPR036770">
    <property type="entry name" value="Ankyrin_rpt-contain_sf"/>
</dbReference>
<organism evidence="14">
    <name type="scientific">Phallusia mammillata</name>
    <dbReference type="NCBI Taxonomy" id="59560"/>
    <lineage>
        <taxon>Eukaryota</taxon>
        <taxon>Metazoa</taxon>
        <taxon>Chordata</taxon>
        <taxon>Tunicata</taxon>
        <taxon>Ascidiacea</taxon>
        <taxon>Phlebobranchia</taxon>
        <taxon>Ascidiidae</taxon>
        <taxon>Phallusia</taxon>
    </lineage>
</organism>
<dbReference type="InterPro" id="IPR014756">
    <property type="entry name" value="Ig_E-set"/>
</dbReference>
<feature type="compositionally biased region" description="Low complexity" evidence="12">
    <location>
        <begin position="430"/>
        <end position="453"/>
    </location>
</feature>
<dbReference type="InterPro" id="IPR030492">
    <property type="entry name" value="RHD_CS"/>
</dbReference>
<evidence type="ECO:0000256" key="12">
    <source>
        <dbReference type="SAM" id="MobiDB-lite"/>
    </source>
</evidence>
<dbReference type="InterPro" id="IPR002909">
    <property type="entry name" value="IPT_dom"/>
</dbReference>
<dbReference type="FunFam" id="2.60.40.10:FF:000046">
    <property type="entry name" value="Nuclear factor NF-kappa-B p105 subunit"/>
    <property type="match status" value="1"/>
</dbReference>
<evidence type="ECO:0000256" key="5">
    <source>
        <dbReference type="ARBA" id="ARBA00023015"/>
    </source>
</evidence>
<evidence type="ECO:0000256" key="1">
    <source>
        <dbReference type="ARBA" id="ARBA00004123"/>
    </source>
</evidence>
<accession>A0A6F9DLI8</accession>
<dbReference type="Gene3D" id="1.10.533.10">
    <property type="entry name" value="Death Domain, Fas"/>
    <property type="match status" value="1"/>
</dbReference>
<feature type="compositionally biased region" description="Polar residues" evidence="12">
    <location>
        <begin position="454"/>
        <end position="468"/>
    </location>
</feature>
<dbReference type="EMBL" id="LR788445">
    <property type="protein sequence ID" value="CAB3264307.1"/>
    <property type="molecule type" value="mRNA"/>
</dbReference>
<dbReference type="InterPro" id="IPR013783">
    <property type="entry name" value="Ig-like_fold"/>
</dbReference>
<evidence type="ECO:0000259" key="13">
    <source>
        <dbReference type="PROSITE" id="PS50254"/>
    </source>
</evidence>
<dbReference type="PROSITE" id="PS50088">
    <property type="entry name" value="ANK_REPEAT"/>
    <property type="match status" value="2"/>
</dbReference>
<dbReference type="InterPro" id="IPR011029">
    <property type="entry name" value="DEATH-like_dom_sf"/>
</dbReference>
<evidence type="ECO:0000256" key="7">
    <source>
        <dbReference type="ARBA" id="ARBA00023125"/>
    </source>
</evidence>
<dbReference type="InterPro" id="IPR032397">
    <property type="entry name" value="RHD_dimer"/>
</dbReference>
<dbReference type="PROSITE" id="PS50254">
    <property type="entry name" value="REL_2"/>
    <property type="match status" value="1"/>
</dbReference>
<dbReference type="Gene3D" id="2.60.40.340">
    <property type="entry name" value="Rel homology domain (RHD), DNA-binding domain"/>
    <property type="match status" value="1"/>
</dbReference>
<dbReference type="InterPro" id="IPR000451">
    <property type="entry name" value="NFkB/Dor"/>
</dbReference>
<dbReference type="PANTHER" id="PTHR24169">
    <property type="entry name" value="NUCLEAR FACTOR NF-KAPPA-B PROTEIN"/>
    <property type="match status" value="1"/>
</dbReference>
<dbReference type="Pfam" id="PF12796">
    <property type="entry name" value="Ank_2"/>
    <property type="match status" value="2"/>
</dbReference>
<dbReference type="GO" id="GO:0000978">
    <property type="term" value="F:RNA polymerase II cis-regulatory region sequence-specific DNA binding"/>
    <property type="evidence" value="ECO:0007669"/>
    <property type="project" value="TreeGrafter"/>
</dbReference>
<dbReference type="PROSITE" id="PS01204">
    <property type="entry name" value="REL_1"/>
    <property type="match status" value="1"/>
</dbReference>
<keyword evidence="8" id="KW-0010">Activator</keyword>
<dbReference type="GO" id="GO:0005737">
    <property type="term" value="C:cytoplasm"/>
    <property type="evidence" value="ECO:0007669"/>
    <property type="project" value="UniProtKB-SubCell"/>
</dbReference>
<evidence type="ECO:0000256" key="9">
    <source>
        <dbReference type="ARBA" id="ARBA00023163"/>
    </source>
</evidence>
<evidence type="ECO:0000256" key="8">
    <source>
        <dbReference type="ARBA" id="ARBA00023159"/>
    </source>
</evidence>
<evidence type="ECO:0000256" key="2">
    <source>
        <dbReference type="ARBA" id="ARBA00004496"/>
    </source>
</evidence>
<proteinExistence type="evidence at transcript level"/>
<keyword evidence="3" id="KW-0963">Cytoplasm</keyword>
<reference evidence="14" key="1">
    <citation type="submission" date="2020-04" db="EMBL/GenBank/DDBJ databases">
        <authorList>
            <person name="Neveu A P."/>
        </authorList>
    </citation>
    <scope>NUCLEOTIDE SEQUENCE</scope>
    <source>
        <tissue evidence="14">Whole embryo</tissue>
    </source>
</reference>
<dbReference type="CDD" id="cd08310">
    <property type="entry name" value="Death_NFkB-like"/>
    <property type="match status" value="1"/>
</dbReference>
<dbReference type="SMART" id="SM00248">
    <property type="entry name" value="ANK"/>
    <property type="match status" value="7"/>
</dbReference>
<dbReference type="SMART" id="SM00429">
    <property type="entry name" value="IPT"/>
    <property type="match status" value="1"/>
</dbReference>
<keyword evidence="10" id="KW-0539">Nucleus</keyword>
<dbReference type="SUPFAM" id="SSF47986">
    <property type="entry name" value="DEATH domain"/>
    <property type="match status" value="1"/>
</dbReference>
<dbReference type="InterPro" id="IPR033926">
    <property type="entry name" value="IPT_NFkappaB"/>
</dbReference>
<keyword evidence="6 11" id="KW-0040">ANK repeat</keyword>
<dbReference type="InterPro" id="IPR008967">
    <property type="entry name" value="p53-like_TF_DNA-bd_sf"/>
</dbReference>
<evidence type="ECO:0000256" key="6">
    <source>
        <dbReference type="ARBA" id="ARBA00023043"/>
    </source>
</evidence>
<feature type="region of interest" description="Disordered" evidence="12">
    <location>
        <begin position="381"/>
        <end position="485"/>
    </location>
</feature>
<dbReference type="SUPFAM" id="SSF81296">
    <property type="entry name" value="E set domains"/>
    <property type="match status" value="1"/>
</dbReference>
<dbReference type="FunFam" id="2.60.40.340:FF:000004">
    <property type="entry name" value="Nuclear factor NF-kappa-B p105 subunit isoform 1"/>
    <property type="match status" value="1"/>
</dbReference>
<dbReference type="Gene3D" id="1.25.40.20">
    <property type="entry name" value="Ankyrin repeat-containing domain"/>
    <property type="match status" value="1"/>
</dbReference>
<dbReference type="InterPro" id="IPR002110">
    <property type="entry name" value="Ankyrin_rpt"/>
</dbReference>
<protein>
    <submittedName>
        <fullName evidence="14">NFkBp105 NFkB protein</fullName>
    </submittedName>
</protein>
<dbReference type="Pfam" id="PF16179">
    <property type="entry name" value="RHD_dimer"/>
    <property type="match status" value="1"/>
</dbReference>
<evidence type="ECO:0000256" key="4">
    <source>
        <dbReference type="ARBA" id="ARBA00022737"/>
    </source>
</evidence>
<dbReference type="InterPro" id="IPR011539">
    <property type="entry name" value="RHD_DNA_bind_dom"/>
</dbReference>
<evidence type="ECO:0000256" key="11">
    <source>
        <dbReference type="PROSITE-ProRule" id="PRU00023"/>
    </source>
</evidence>
<dbReference type="SUPFAM" id="SSF48403">
    <property type="entry name" value="Ankyrin repeat"/>
    <property type="match status" value="1"/>
</dbReference>
<comment type="subcellular location">
    <subcellularLocation>
        <location evidence="2">Cytoplasm</location>
    </subcellularLocation>
    <subcellularLocation>
        <location evidence="1">Nucleus</location>
    </subcellularLocation>
</comment>
<feature type="repeat" description="ANK" evidence="11">
    <location>
        <begin position="820"/>
        <end position="852"/>
    </location>
</feature>
<dbReference type="Gene3D" id="2.60.40.10">
    <property type="entry name" value="Immunoglobulins"/>
    <property type="match status" value="1"/>
</dbReference>
<feature type="region of interest" description="Disordered" evidence="12">
    <location>
        <begin position="655"/>
        <end position="677"/>
    </location>
</feature>
<sequence length="1155" mass="127036">MMLFNQSSSGGGHWGLPKVYGSQANMFPEKNGGEPFLEIIEHPKSRGFRFRYTCEGPSHGGIPGGSSDKNKKTFPAVRICNYQGYARIVVQLVTNEENPRLHPHSLVGKQCQNGICTVQCGPKDMTATFPNLGIQHVTKKNVATILEERYIAAEMQLSSINDGFPQEVQRNIKEEDRKRIASKAQSEAKSIDLAVVRLMFIAYLPDSNGAFTIMLKPVISDAIFDSKAPNAATLKICRMDCNAGSACGGDEVYLLCDKVQKDDIQVKFFEEDMQGNEVWEGLGSFCPTDVHRQFAIVFRTPPYKDQSVKHPVNVQVQLRRRSDGEVSEARPFTYLPNKTDWELIDRKRRKVVPDFHDHISGNGQGKGYPFGAPLSTVNINFNSNGSGGNGNGGDKVREARRPPVKQENPQKGPIDPTVLLKLNQIKQEPDSPSSQNFNQSSPQPSMSPCSLMSESGSPASVPSPQGETQYIDGTRIPMPRNSRQPSRIPQIAFRSQVQFESEAGQNFHSQTVTSMQTVHQTSQQPSQDFMYNQSPSQMIVDNTAQMISPVAPMYSPVDQNQNPIQLSDLETIDTGIIEQAFIASGPGSGSTNFNLQDPLLPASLFPTGFDDLSLASQNFDFWNIESDAGMEKNQPPSKTTGDYGSAFKYCDESLEDGLSSTEQEVPSSSVTTESTHVDDNVESDAAASMALQMRGLSLEHNVRKPKQQPVATSVPTTLKAETKNLNEIAKDKQTASTQAIAETAVVYKRMSLALHDYSVSGDVRMLLVLQRNLTNISDENGDTVLHLAVIHDQLEVLTSILDVVVTLEKKEEILNKQNQQKQTALHIAAMTDNLEAVIELIKFGANPLITDNNGNHVIHIASRHGNADILACVLRCKLWRGSEHADARNHHGLGCFHLATKAKANARKCLNLLHKQQFNVNLPDLKSGRTSLHVAVEENNLVVAGCLVTECDADIDAATYDGYTSLHLASSLNCYEITTLLLACGANPECSTLPPDNQACGEKPIDLATNEKMKTLLNGNFSQTNSLEYETVLEEDDLSCLDSVLRLRLCKLLNEQQTGSDWVALADRLALKHLVSTLKDLNNPADHLLDNYMVEHGTVVGLRSALMYLGRHDAVQILNRAVLGGSYCELDNKFSFEQNDSAIGSMPEEFDLQCA</sequence>
<dbReference type="SUPFAM" id="SSF49417">
    <property type="entry name" value="p53-like transcription factors"/>
    <property type="match status" value="1"/>
</dbReference>
<keyword evidence="7" id="KW-0238">DNA-binding</keyword>
<dbReference type="CDD" id="cd01177">
    <property type="entry name" value="IPT_NFkappaB"/>
    <property type="match status" value="1"/>
</dbReference>
<evidence type="ECO:0000256" key="3">
    <source>
        <dbReference type="ARBA" id="ARBA00022490"/>
    </source>
</evidence>
<dbReference type="InterPro" id="IPR037059">
    <property type="entry name" value="RHD_DNA_bind_dom_sf"/>
</dbReference>
<keyword evidence="4" id="KW-0677">Repeat</keyword>
<evidence type="ECO:0000313" key="14">
    <source>
        <dbReference type="EMBL" id="CAB3264307.1"/>
    </source>
</evidence>
<dbReference type="PRINTS" id="PR00057">
    <property type="entry name" value="NFKBTNSCPFCT"/>
</dbReference>